<evidence type="ECO:0000313" key="2">
    <source>
        <dbReference type="EMBL" id="AFZ49902.1"/>
    </source>
</evidence>
<keyword evidence="3" id="KW-1185">Reference proteome</keyword>
<dbReference type="OrthoDB" id="561440at2"/>
<dbReference type="PATRIC" id="fig|13035.3.peg.1353"/>
<dbReference type="RefSeq" id="WP_015228911.1">
    <property type="nucleotide sequence ID" value="NC_019780.1"/>
</dbReference>
<dbReference type="Proteomes" id="UP000010482">
    <property type="component" value="Chromosome"/>
</dbReference>
<dbReference type="AlphaFoldDB" id="K9YTR9"/>
<dbReference type="HOGENOM" id="CLU_112836_0_0_3"/>
<gene>
    <name evidence="2" type="ORF">Dacsa_1203</name>
</gene>
<name>K9YTR9_DACS8</name>
<proteinExistence type="predicted"/>
<dbReference type="eggNOG" id="COG2948">
    <property type="taxonomic scope" value="Bacteria"/>
</dbReference>
<organism evidence="2 3">
    <name type="scientific">Dactylococcopsis salina (strain PCC 8305)</name>
    <name type="common">Myxobactron salinum</name>
    <dbReference type="NCBI Taxonomy" id="13035"/>
    <lineage>
        <taxon>Bacteria</taxon>
        <taxon>Bacillati</taxon>
        <taxon>Cyanobacteriota</taxon>
        <taxon>Cyanophyceae</taxon>
        <taxon>Nodosilineales</taxon>
        <taxon>Cymatolegaceae</taxon>
        <taxon>Dactylococcopsis</taxon>
    </lineage>
</organism>
<feature type="chain" id="PRO_5003938932" description="Glycine zipper 2TM domain-containing protein" evidence="1">
    <location>
        <begin position="25"/>
        <end position="186"/>
    </location>
</feature>
<dbReference type="EMBL" id="CP003944">
    <property type="protein sequence ID" value="AFZ49902.1"/>
    <property type="molecule type" value="Genomic_DNA"/>
</dbReference>
<accession>K9YTR9</accession>
<dbReference type="KEGG" id="dsl:Dacsa_1203"/>
<reference evidence="2" key="1">
    <citation type="submission" date="2012-04" db="EMBL/GenBank/DDBJ databases">
        <title>Finished genome of Dactylococcopsis salina PCC 8305.</title>
        <authorList>
            <consortium name="US DOE Joint Genome Institute"/>
            <person name="Gugger M."/>
            <person name="Coursin T."/>
            <person name="Rippka R."/>
            <person name="Tandeau De Marsac N."/>
            <person name="Huntemann M."/>
            <person name="Wei C.-L."/>
            <person name="Han J."/>
            <person name="Detter J.C."/>
            <person name="Han C."/>
            <person name="Tapia R."/>
            <person name="Daligault H."/>
            <person name="Chen A."/>
            <person name="Krypides N."/>
            <person name="Mavromatis K."/>
            <person name="Markowitz V."/>
            <person name="Szeto E."/>
            <person name="Ivanova N."/>
            <person name="Ovchinnikova G."/>
            <person name="Pagani I."/>
            <person name="Pati A."/>
            <person name="Goodwin L."/>
            <person name="Peters L."/>
            <person name="Pitluck S."/>
            <person name="Woyke T."/>
            <person name="Kerfeld C."/>
        </authorList>
    </citation>
    <scope>NUCLEOTIDE SEQUENCE [LARGE SCALE GENOMIC DNA]</scope>
    <source>
        <strain evidence="2">PCC 8305</strain>
    </source>
</reference>
<keyword evidence="1" id="KW-0732">Signal</keyword>
<dbReference type="STRING" id="13035.Dacsa_1203"/>
<protein>
    <recommendedName>
        <fullName evidence="4">Glycine zipper 2TM domain-containing protein</fullName>
    </recommendedName>
</protein>
<evidence type="ECO:0000313" key="3">
    <source>
        <dbReference type="Proteomes" id="UP000010482"/>
    </source>
</evidence>
<sequence length="186" mass="19135">MFNRLLALTTLVGATTLFAPVATANTTEGTLIAQNTNQYLTTTSAQNGELYLNSDKRYSYNLEVTRGGRFAGLNVPAGSIIRGQYVPTEGGLRYVANSVVVNGRAYNISARSGVLEPVKDPRDTSGDAVAEDAGIGAGAGLVLGEVFGDASVGEIVGGAAAGAAVGNLTADRVVVVEPNQPINLYN</sequence>
<evidence type="ECO:0000256" key="1">
    <source>
        <dbReference type="SAM" id="SignalP"/>
    </source>
</evidence>
<evidence type="ECO:0008006" key="4">
    <source>
        <dbReference type="Google" id="ProtNLM"/>
    </source>
</evidence>
<feature type="signal peptide" evidence="1">
    <location>
        <begin position="1"/>
        <end position="24"/>
    </location>
</feature>